<dbReference type="GO" id="GO:0016740">
    <property type="term" value="F:transferase activity"/>
    <property type="evidence" value="ECO:0007669"/>
    <property type="project" value="UniProtKB-KW"/>
</dbReference>
<comment type="caution">
    <text evidence="2">The sequence shown here is derived from an EMBL/GenBank/DDBJ whole genome shotgun (WGS) entry which is preliminary data.</text>
</comment>
<dbReference type="Gene3D" id="3.30.1540.10">
    <property type="entry name" value="formyl-coa transferase, domain 3"/>
    <property type="match status" value="1"/>
</dbReference>
<evidence type="ECO:0000256" key="1">
    <source>
        <dbReference type="SAM" id="MobiDB-lite"/>
    </source>
</evidence>
<feature type="region of interest" description="Disordered" evidence="1">
    <location>
        <begin position="327"/>
        <end position="351"/>
    </location>
</feature>
<dbReference type="Proteomes" id="UP000215563">
    <property type="component" value="Unassembled WGS sequence"/>
</dbReference>
<dbReference type="InterPro" id="IPR044855">
    <property type="entry name" value="CoA-Trfase_III_dom3_sf"/>
</dbReference>
<dbReference type="Pfam" id="PF02515">
    <property type="entry name" value="CoA_transf_3"/>
    <property type="match status" value="1"/>
</dbReference>
<dbReference type="InterPro" id="IPR050509">
    <property type="entry name" value="CoA-transferase_III"/>
</dbReference>
<dbReference type="PANTHER" id="PTHR48228:SF5">
    <property type="entry name" value="ALPHA-METHYLACYL-COA RACEMASE"/>
    <property type="match status" value="1"/>
</dbReference>
<dbReference type="AlphaFoldDB" id="A0A229RQC6"/>
<dbReference type="RefSeq" id="WP_020636076.1">
    <property type="nucleotide sequence ID" value="NZ_KB913032.1"/>
</dbReference>
<name>A0A229RQC6_AMYAL</name>
<feature type="compositionally biased region" description="Polar residues" evidence="1">
    <location>
        <begin position="327"/>
        <end position="338"/>
    </location>
</feature>
<proteinExistence type="predicted"/>
<gene>
    <name evidence="2" type="ORF">CFP75_20560</name>
</gene>
<dbReference type="OrthoDB" id="9797653at2"/>
<organism evidence="2 3">
    <name type="scientific">Amycolatopsis alba DSM 44262</name>
    <dbReference type="NCBI Taxonomy" id="1125972"/>
    <lineage>
        <taxon>Bacteria</taxon>
        <taxon>Bacillati</taxon>
        <taxon>Actinomycetota</taxon>
        <taxon>Actinomycetes</taxon>
        <taxon>Pseudonocardiales</taxon>
        <taxon>Pseudonocardiaceae</taxon>
        <taxon>Amycolatopsis</taxon>
    </lineage>
</organism>
<accession>A0A229RQC6</accession>
<evidence type="ECO:0000313" key="3">
    <source>
        <dbReference type="Proteomes" id="UP000215563"/>
    </source>
</evidence>
<sequence length="368" mass="39413">MTGGPLAGLRVIELGGLGPGPFCGMLLADLGADVVRVDRPGGVTTFHPYGRELLNRGKRSVLADLKTTEGKNLVLSLADHADLFIEGFRPGVVEKLGVGPEECLRRNPTLVYGRVTGWGQAGPLAGTAGHDITYIAPTGVLHAIGSHDGPPQIPLGLIGDFAGGLYLAVGLLSGLHEARNGQGQVVDAAMCDGAAHLMTMFYGLLGSGAWEDRRGTNLFDGGAPFYGVYETRDGEYMAVGAVEAEFFHEFAERLGIDGDVDHLDRGQWEELRETIATRFQQRTRAEWMERFEGSDACVAPVLSMTEAPEHPHLQERGSFVTIDGVTQPASSPRFSRTATAAPRKPPIPGTHTAEVIKDWLGPRHSDID</sequence>
<dbReference type="SUPFAM" id="SSF89796">
    <property type="entry name" value="CoA-transferase family III (CaiB/BaiF)"/>
    <property type="match status" value="1"/>
</dbReference>
<dbReference type="PANTHER" id="PTHR48228">
    <property type="entry name" value="SUCCINYL-COA--D-CITRAMALATE COA-TRANSFERASE"/>
    <property type="match status" value="1"/>
</dbReference>
<dbReference type="EMBL" id="NMQU01000057">
    <property type="protein sequence ID" value="OXM48853.1"/>
    <property type="molecule type" value="Genomic_DNA"/>
</dbReference>
<evidence type="ECO:0000313" key="2">
    <source>
        <dbReference type="EMBL" id="OXM48853.1"/>
    </source>
</evidence>
<reference evidence="2 3" key="1">
    <citation type="submission" date="2017-07" db="EMBL/GenBank/DDBJ databases">
        <title>Amycolatopsis alba DSM 44262 Genome sequencing and assembly.</title>
        <authorList>
            <person name="Kaur N."/>
            <person name="Mayilraj S."/>
        </authorList>
    </citation>
    <scope>NUCLEOTIDE SEQUENCE [LARGE SCALE GENOMIC DNA]</scope>
    <source>
        <strain evidence="2 3">DSM 44262</strain>
    </source>
</reference>
<dbReference type="InterPro" id="IPR003673">
    <property type="entry name" value="CoA-Trfase_fam_III"/>
</dbReference>
<dbReference type="Gene3D" id="3.40.50.10540">
    <property type="entry name" value="Crotonobetainyl-coa:carnitine coa-transferase, domain 1"/>
    <property type="match status" value="1"/>
</dbReference>
<protein>
    <submittedName>
        <fullName evidence="2">CoA transferase</fullName>
    </submittedName>
</protein>
<dbReference type="InterPro" id="IPR023606">
    <property type="entry name" value="CoA-Trfase_III_dom_1_sf"/>
</dbReference>
<keyword evidence="2" id="KW-0808">Transferase</keyword>
<keyword evidence="3" id="KW-1185">Reference proteome</keyword>